<feature type="transmembrane region" description="Helical" evidence="1">
    <location>
        <begin position="24"/>
        <end position="42"/>
    </location>
</feature>
<sequence>MQDWSWYALEAAKLVQLRGRVPEIIAVILMLLTLGFLLWLVAKGNSSRKSGLIQVCAIVVAVSVVSTIGWYVLNKVWRPIPDYIGIEVFGPFASGLSGIVALVVIASSKKPRRIIAGLLVCSLSVLGAYAVPNIHYGTYANLAQVLRGPGKVQAFGEVDGLAPVADVYRPGDSESAKQTSLEQRWRPRQAENIGTDSSVLVQADIPATNFSPRPSIVYLPPAYFTRPRPLLPVLVLMPGQPGTPKDWLVNGDLKNTMDRFAEQHNGLAPIVAIADQLSSSFKNPLCSDTENGAVATYLEHDVPAWLEEHFQVDTRPQSWAVGGLSNGGTCAMQVLSRKGGPYRTVLDMSGEEFPNLHNLETTIDKGFGGDKAAFEENNPLSIFSSGEDFTGYSAFCSIGDKEPRDVIEGLWKVCRAGHSQGMDVQERTYSGTHEWKVWEKSLDDELPWLAAKMNLIRTPSH</sequence>
<keyword evidence="1" id="KW-0812">Transmembrane</keyword>
<dbReference type="GO" id="GO:0016787">
    <property type="term" value="F:hydrolase activity"/>
    <property type="evidence" value="ECO:0007669"/>
    <property type="project" value="UniProtKB-KW"/>
</dbReference>
<dbReference type="SUPFAM" id="SSF53474">
    <property type="entry name" value="alpha/beta-Hydrolases"/>
    <property type="match status" value="1"/>
</dbReference>
<keyword evidence="2" id="KW-0378">Hydrolase</keyword>
<dbReference type="Pfam" id="PF00756">
    <property type="entry name" value="Esterase"/>
    <property type="match status" value="1"/>
</dbReference>
<dbReference type="Gene3D" id="3.40.50.1820">
    <property type="entry name" value="alpha/beta hydrolase"/>
    <property type="match status" value="1"/>
</dbReference>
<dbReference type="Proteomes" id="UP001220238">
    <property type="component" value="Chromosome"/>
</dbReference>
<dbReference type="PANTHER" id="PTHR48098">
    <property type="entry name" value="ENTEROCHELIN ESTERASE-RELATED"/>
    <property type="match status" value="1"/>
</dbReference>
<keyword evidence="1" id="KW-0472">Membrane</keyword>
<dbReference type="PANTHER" id="PTHR48098:SF1">
    <property type="entry name" value="DIACYLGLYCEROL ACYLTRANSFERASE_MYCOLYLTRANSFERASE AG85A"/>
    <property type="match status" value="1"/>
</dbReference>
<accession>A0AB38XTY4</accession>
<feature type="transmembrane region" description="Helical" evidence="1">
    <location>
        <begin position="114"/>
        <end position="131"/>
    </location>
</feature>
<evidence type="ECO:0000313" key="3">
    <source>
        <dbReference type="Proteomes" id="UP001220238"/>
    </source>
</evidence>
<dbReference type="GeneID" id="92768785"/>
<dbReference type="InterPro" id="IPR000801">
    <property type="entry name" value="Esterase-like"/>
</dbReference>
<name>A0AB38XTY4_CORAY</name>
<feature type="transmembrane region" description="Helical" evidence="1">
    <location>
        <begin position="51"/>
        <end position="72"/>
    </location>
</feature>
<feature type="transmembrane region" description="Helical" evidence="1">
    <location>
        <begin position="84"/>
        <end position="107"/>
    </location>
</feature>
<gene>
    <name evidence="2" type="ORF">P2W56_08495</name>
</gene>
<proteinExistence type="predicted"/>
<evidence type="ECO:0000256" key="1">
    <source>
        <dbReference type="SAM" id="Phobius"/>
    </source>
</evidence>
<dbReference type="InterPro" id="IPR050583">
    <property type="entry name" value="Mycobacterial_A85_antigen"/>
</dbReference>
<dbReference type="InterPro" id="IPR029058">
    <property type="entry name" value="AB_hydrolase_fold"/>
</dbReference>
<evidence type="ECO:0000313" key="2">
    <source>
        <dbReference type="EMBL" id="WET43464.1"/>
    </source>
</evidence>
<reference evidence="2" key="1">
    <citation type="submission" date="2023-03" db="EMBL/GenBank/DDBJ databases">
        <title>Corynebacterium amycolatum SB-1.</title>
        <authorList>
            <person name="Jo H."/>
        </authorList>
    </citation>
    <scope>NUCLEOTIDE SEQUENCE</scope>
    <source>
        <strain evidence="2">SB-1</strain>
    </source>
</reference>
<dbReference type="EMBL" id="CP120206">
    <property type="protein sequence ID" value="WET43464.1"/>
    <property type="molecule type" value="Genomic_DNA"/>
</dbReference>
<protein>
    <submittedName>
        <fullName evidence="2">Alpha/beta hydrolase-fold protein</fullName>
    </submittedName>
</protein>
<keyword evidence="1" id="KW-1133">Transmembrane helix</keyword>
<dbReference type="AlphaFoldDB" id="A0AB38XTY4"/>
<organism evidence="2 3">
    <name type="scientific">Corynebacterium amycolatum</name>
    <dbReference type="NCBI Taxonomy" id="43765"/>
    <lineage>
        <taxon>Bacteria</taxon>
        <taxon>Bacillati</taxon>
        <taxon>Actinomycetota</taxon>
        <taxon>Actinomycetes</taxon>
        <taxon>Mycobacteriales</taxon>
        <taxon>Corynebacteriaceae</taxon>
        <taxon>Corynebacterium</taxon>
    </lineage>
</organism>
<dbReference type="RefSeq" id="WP_038625672.1">
    <property type="nucleotide sequence ID" value="NZ_CP046975.1"/>
</dbReference>
<dbReference type="GO" id="GO:0016747">
    <property type="term" value="F:acyltransferase activity, transferring groups other than amino-acyl groups"/>
    <property type="evidence" value="ECO:0007669"/>
    <property type="project" value="TreeGrafter"/>
</dbReference>